<evidence type="ECO:0000313" key="3">
    <source>
        <dbReference type="Proteomes" id="UP000812277"/>
    </source>
</evidence>
<feature type="transmembrane region" description="Helical" evidence="1">
    <location>
        <begin position="7"/>
        <end position="29"/>
    </location>
</feature>
<proteinExistence type="predicted"/>
<dbReference type="RefSeq" id="WP_219872463.1">
    <property type="nucleotide sequence ID" value="NZ_JAHZIJ010000006.1"/>
</dbReference>
<keyword evidence="1" id="KW-1133">Transmembrane helix</keyword>
<sequence>MENISGFLKMTISILITLAIITSGLFLWYQTQPIVDLATSQAAAQAAELKEQEFSAFDNQLVSGSQILTAYRRYWNHENFFLYVRTYNGGTATEFGMNPSGTSSSCRAFNYSSGRFEDTGTSSCYIDEDDVTYYSGTYYVPPQARFQSTIIRDDNDRIAAIYFREQ</sequence>
<keyword evidence="1" id="KW-0472">Membrane</keyword>
<accession>A0ABS7D6N7</accession>
<evidence type="ECO:0000313" key="2">
    <source>
        <dbReference type="EMBL" id="MBW7475212.1"/>
    </source>
</evidence>
<name>A0ABS7D6N7_9BACL</name>
<comment type="caution">
    <text evidence="2">The sequence shown here is derived from an EMBL/GenBank/DDBJ whole genome shotgun (WGS) entry which is preliminary data.</text>
</comment>
<gene>
    <name evidence="2" type="ORF">K0T92_10675</name>
</gene>
<evidence type="ECO:0000256" key="1">
    <source>
        <dbReference type="SAM" id="Phobius"/>
    </source>
</evidence>
<dbReference type="EMBL" id="JAHZIJ010000006">
    <property type="protein sequence ID" value="MBW7475212.1"/>
    <property type="molecule type" value="Genomic_DNA"/>
</dbReference>
<keyword evidence="3" id="KW-1185">Reference proteome</keyword>
<dbReference type="Proteomes" id="UP000812277">
    <property type="component" value="Unassembled WGS sequence"/>
</dbReference>
<keyword evidence="1" id="KW-0812">Transmembrane</keyword>
<reference evidence="2 3" key="1">
    <citation type="submission" date="2021-07" db="EMBL/GenBank/DDBJ databases">
        <title>Paenibacillus radiodurans sp. nov., isolated from the southeastern edge of Tengger Desert.</title>
        <authorList>
            <person name="Zhang G."/>
        </authorList>
    </citation>
    <scope>NUCLEOTIDE SEQUENCE [LARGE SCALE GENOMIC DNA]</scope>
    <source>
        <strain evidence="2 3">DT7-4</strain>
    </source>
</reference>
<protein>
    <submittedName>
        <fullName evidence="2">Uncharacterized protein</fullName>
    </submittedName>
</protein>
<organism evidence="2 3">
    <name type="scientific">Paenibacillus oenotherae</name>
    <dbReference type="NCBI Taxonomy" id="1435645"/>
    <lineage>
        <taxon>Bacteria</taxon>
        <taxon>Bacillati</taxon>
        <taxon>Bacillota</taxon>
        <taxon>Bacilli</taxon>
        <taxon>Bacillales</taxon>
        <taxon>Paenibacillaceae</taxon>
        <taxon>Paenibacillus</taxon>
    </lineage>
</organism>